<dbReference type="RefSeq" id="WP_379817858.1">
    <property type="nucleotide sequence ID" value="NZ_JBHUDH010000011.1"/>
</dbReference>
<evidence type="ECO:0000313" key="3">
    <source>
        <dbReference type="Proteomes" id="UP001597111"/>
    </source>
</evidence>
<evidence type="ECO:0000256" key="1">
    <source>
        <dbReference type="SAM" id="MobiDB-lite"/>
    </source>
</evidence>
<feature type="non-terminal residue" evidence="2">
    <location>
        <position position="67"/>
    </location>
</feature>
<feature type="region of interest" description="Disordered" evidence="1">
    <location>
        <begin position="46"/>
        <end position="67"/>
    </location>
</feature>
<organism evidence="2 3">
    <name type="scientific">Halolamina salina</name>
    <dbReference type="NCBI Taxonomy" id="1220023"/>
    <lineage>
        <taxon>Archaea</taxon>
        <taxon>Methanobacteriati</taxon>
        <taxon>Methanobacteriota</taxon>
        <taxon>Stenosarchaea group</taxon>
        <taxon>Halobacteria</taxon>
        <taxon>Halobacteriales</taxon>
        <taxon>Haloferacaceae</taxon>
    </lineage>
</organism>
<protein>
    <submittedName>
        <fullName evidence="2">Uncharacterized protein</fullName>
    </submittedName>
</protein>
<comment type="caution">
    <text evidence="2">The sequence shown here is derived from an EMBL/GenBank/DDBJ whole genome shotgun (WGS) entry which is preliminary data.</text>
</comment>
<accession>A0ABD6B3E1</accession>
<name>A0ABD6B3E1_9EURY</name>
<gene>
    <name evidence="2" type="ORF">ACFR9S_01430</name>
</gene>
<keyword evidence="3" id="KW-1185">Reference proteome</keyword>
<evidence type="ECO:0000313" key="2">
    <source>
        <dbReference type="EMBL" id="MFD1524964.1"/>
    </source>
</evidence>
<reference evidence="2 3" key="1">
    <citation type="journal article" date="2019" name="Int. J. Syst. Evol. Microbiol.">
        <title>The Global Catalogue of Microorganisms (GCM) 10K type strain sequencing project: providing services to taxonomists for standard genome sequencing and annotation.</title>
        <authorList>
            <consortium name="The Broad Institute Genomics Platform"/>
            <consortium name="The Broad Institute Genome Sequencing Center for Infectious Disease"/>
            <person name="Wu L."/>
            <person name="Ma J."/>
        </authorList>
    </citation>
    <scope>NUCLEOTIDE SEQUENCE [LARGE SCALE GENOMIC DNA]</scope>
    <source>
        <strain evidence="2 3">CGMCC 1.12285</strain>
    </source>
</reference>
<proteinExistence type="predicted"/>
<dbReference type="Proteomes" id="UP001597111">
    <property type="component" value="Unassembled WGS sequence"/>
</dbReference>
<dbReference type="AlphaFoldDB" id="A0ABD6B3E1"/>
<dbReference type="EMBL" id="JBHUDH010000011">
    <property type="protein sequence ID" value="MFD1524964.1"/>
    <property type="molecule type" value="Genomic_DNA"/>
</dbReference>
<sequence>MGAKRLWKGGVVVFGVSTAEFGVSTANRTAEFGDLTANTTAEWARPLATAPHSPQASPADSFPHVRS</sequence>